<evidence type="ECO:0000313" key="5">
    <source>
        <dbReference type="Proteomes" id="UP000070252"/>
    </source>
</evidence>
<dbReference type="InterPro" id="IPR009081">
    <property type="entry name" value="PP-bd_ACP"/>
</dbReference>
<evidence type="ECO:0000256" key="2">
    <source>
        <dbReference type="ARBA" id="ARBA00022553"/>
    </source>
</evidence>
<comment type="caution">
    <text evidence="4">The sequence shown here is derived from an EMBL/GenBank/DDBJ whole genome shotgun (WGS) entry which is preliminary data.</text>
</comment>
<feature type="domain" description="Carrier" evidence="3">
    <location>
        <begin position="1"/>
        <end position="76"/>
    </location>
</feature>
<dbReference type="SUPFAM" id="SSF47336">
    <property type="entry name" value="ACP-like"/>
    <property type="match status" value="1"/>
</dbReference>
<evidence type="ECO:0000256" key="1">
    <source>
        <dbReference type="ARBA" id="ARBA00022450"/>
    </source>
</evidence>
<gene>
    <name evidence="4" type="ORF">AML91_26340</name>
</gene>
<keyword evidence="1" id="KW-0596">Phosphopantetheine</keyword>
<dbReference type="InterPro" id="IPR006162">
    <property type="entry name" value="Ppantetheine_attach_site"/>
</dbReference>
<dbReference type="InterPro" id="IPR036736">
    <property type="entry name" value="ACP-like_sf"/>
</dbReference>
<keyword evidence="5" id="KW-1185">Reference proteome</keyword>
<dbReference type="Pfam" id="PF00550">
    <property type="entry name" value="PP-binding"/>
    <property type="match status" value="1"/>
</dbReference>
<organism evidence="4 5">
    <name type="scientific">Paenibacillus jilunlii</name>
    <dbReference type="NCBI Taxonomy" id="682956"/>
    <lineage>
        <taxon>Bacteria</taxon>
        <taxon>Bacillati</taxon>
        <taxon>Bacillota</taxon>
        <taxon>Bacilli</taxon>
        <taxon>Bacillales</taxon>
        <taxon>Paenibacillaceae</taxon>
        <taxon>Paenibacillus</taxon>
    </lineage>
</organism>
<name>A0ABR5SN59_9BACL</name>
<dbReference type="Proteomes" id="UP000070252">
    <property type="component" value="Unassembled WGS sequence"/>
</dbReference>
<accession>A0ABR5SN59</accession>
<protein>
    <recommendedName>
        <fullName evidence="3">Carrier domain-containing protein</fullName>
    </recommendedName>
</protein>
<sequence>MKLAENITAIVGRLLRLSEAVDPDTDLALLGLDSMSAVGLVVELEAVFDIAFEDDELLLKHFDTIRKIAAKVEQKRALAG</sequence>
<reference evidence="4 5" key="1">
    <citation type="submission" date="2015-08" db="EMBL/GenBank/DDBJ databases">
        <title>Genome of Paenibacillus jilunlii.</title>
        <authorList>
            <person name="Sant'Anna F.H."/>
            <person name="Ambrosini A."/>
            <person name="Souza R."/>
            <person name="Bach E."/>
            <person name="Fernandes G."/>
            <person name="Balsanelli E."/>
            <person name="Baura V.A."/>
            <person name="Pedrosa F.O."/>
            <person name="Souza E.M."/>
            <person name="Passaglia L."/>
        </authorList>
    </citation>
    <scope>NUCLEOTIDE SEQUENCE [LARGE SCALE GENOMIC DNA]</scope>
    <source>
        <strain evidence="4 5">DSM 23019</strain>
    </source>
</reference>
<dbReference type="Gene3D" id="1.10.1200.10">
    <property type="entry name" value="ACP-like"/>
    <property type="match status" value="1"/>
</dbReference>
<evidence type="ECO:0000313" key="4">
    <source>
        <dbReference type="EMBL" id="KWX70863.1"/>
    </source>
</evidence>
<dbReference type="PROSITE" id="PS50075">
    <property type="entry name" value="CARRIER"/>
    <property type="match status" value="1"/>
</dbReference>
<proteinExistence type="predicted"/>
<dbReference type="RefSeq" id="WP_062527814.1">
    <property type="nucleotide sequence ID" value="NZ_CP048429.1"/>
</dbReference>
<dbReference type="EMBL" id="LIPY01000123">
    <property type="protein sequence ID" value="KWX70863.1"/>
    <property type="molecule type" value="Genomic_DNA"/>
</dbReference>
<keyword evidence="2" id="KW-0597">Phosphoprotein</keyword>
<evidence type="ECO:0000259" key="3">
    <source>
        <dbReference type="PROSITE" id="PS50075"/>
    </source>
</evidence>
<dbReference type="PROSITE" id="PS00012">
    <property type="entry name" value="PHOSPHOPANTETHEINE"/>
    <property type="match status" value="1"/>
</dbReference>